<dbReference type="GO" id="GO:0012505">
    <property type="term" value="C:endomembrane system"/>
    <property type="evidence" value="ECO:0007669"/>
    <property type="project" value="TreeGrafter"/>
</dbReference>
<dbReference type="OrthoDB" id="433738at2759"/>
<feature type="region of interest" description="Disordered" evidence="1">
    <location>
        <begin position="184"/>
        <end position="203"/>
    </location>
</feature>
<feature type="region of interest" description="Disordered" evidence="1">
    <location>
        <begin position="1"/>
        <end position="35"/>
    </location>
</feature>
<dbReference type="OMA" id="KIYANMS"/>
<gene>
    <name evidence="2" type="ORF">CONPUDRAFT_100308</name>
</gene>
<dbReference type="SUPFAM" id="SSF48452">
    <property type="entry name" value="TPR-like"/>
    <property type="match status" value="1"/>
</dbReference>
<dbReference type="GO" id="GO:0044183">
    <property type="term" value="F:protein folding chaperone"/>
    <property type="evidence" value="ECO:0007669"/>
    <property type="project" value="TreeGrafter"/>
</dbReference>
<accession>A0A5M3MZB7</accession>
<dbReference type="Gene3D" id="1.25.40.10">
    <property type="entry name" value="Tetratricopeptide repeat domain"/>
    <property type="match status" value="1"/>
</dbReference>
<dbReference type="KEGG" id="cput:CONPUDRAFT_100308"/>
<evidence type="ECO:0000313" key="2">
    <source>
        <dbReference type="EMBL" id="EIW84337.1"/>
    </source>
</evidence>
<proteinExistence type="predicted"/>
<name>A0A5M3MZB7_CONPW</name>
<dbReference type="PANTHER" id="PTHR46512:SF1">
    <property type="entry name" value="PEPTIDYLPROLYL ISOMERASE"/>
    <property type="match status" value="1"/>
</dbReference>
<dbReference type="AlphaFoldDB" id="A0A5M3MZB7"/>
<keyword evidence="3" id="KW-1185">Reference proteome</keyword>
<dbReference type="PANTHER" id="PTHR46512">
    <property type="entry name" value="PEPTIDYLPROLYL ISOMERASE"/>
    <property type="match status" value="1"/>
</dbReference>
<protein>
    <submittedName>
        <fullName evidence="2">Uncharacterized protein</fullName>
    </submittedName>
</protein>
<evidence type="ECO:0000313" key="3">
    <source>
        <dbReference type="Proteomes" id="UP000053558"/>
    </source>
</evidence>
<dbReference type="RefSeq" id="XP_007766061.1">
    <property type="nucleotide sequence ID" value="XM_007767871.1"/>
</dbReference>
<dbReference type="InterPro" id="IPR011990">
    <property type="entry name" value="TPR-like_helical_dom_sf"/>
</dbReference>
<sequence>MSAAVDNQNLAPHDIPGTQQKLNTAKEKKDQGDQAFKSGDVKAALRSYHETLMYLHGIDKNALKALSGGAAPAPVDAAASAKQEQEKTEADIMMEKIYANMSACHIKQENWPRAIDTADKALAKNEANYKAMFRKAKALGEQGFFEKAYKLLDDIKTKSSADAPMADAELNRLRAIDKEKQKVSDKKLRGFLSRDKKETSPAS</sequence>
<feature type="compositionally biased region" description="Polar residues" evidence="1">
    <location>
        <begin position="1"/>
        <end position="10"/>
    </location>
</feature>
<dbReference type="GO" id="GO:0043066">
    <property type="term" value="P:negative regulation of apoptotic process"/>
    <property type="evidence" value="ECO:0007669"/>
    <property type="project" value="TreeGrafter"/>
</dbReference>
<dbReference type="Proteomes" id="UP000053558">
    <property type="component" value="Unassembled WGS sequence"/>
</dbReference>
<dbReference type="GO" id="GO:0016020">
    <property type="term" value="C:membrane"/>
    <property type="evidence" value="ECO:0007669"/>
    <property type="project" value="TreeGrafter"/>
</dbReference>
<organism evidence="2 3">
    <name type="scientific">Coniophora puteana (strain RWD-64-598)</name>
    <name type="common">Brown rot fungus</name>
    <dbReference type="NCBI Taxonomy" id="741705"/>
    <lineage>
        <taxon>Eukaryota</taxon>
        <taxon>Fungi</taxon>
        <taxon>Dikarya</taxon>
        <taxon>Basidiomycota</taxon>
        <taxon>Agaricomycotina</taxon>
        <taxon>Agaricomycetes</taxon>
        <taxon>Agaricomycetidae</taxon>
        <taxon>Boletales</taxon>
        <taxon>Coniophorineae</taxon>
        <taxon>Coniophoraceae</taxon>
        <taxon>Coniophora</taxon>
    </lineage>
</organism>
<evidence type="ECO:0000256" key="1">
    <source>
        <dbReference type="SAM" id="MobiDB-lite"/>
    </source>
</evidence>
<dbReference type="EMBL" id="JH711575">
    <property type="protein sequence ID" value="EIW84337.1"/>
    <property type="molecule type" value="Genomic_DNA"/>
</dbReference>
<dbReference type="GO" id="GO:0005829">
    <property type="term" value="C:cytosol"/>
    <property type="evidence" value="ECO:0007669"/>
    <property type="project" value="TreeGrafter"/>
</dbReference>
<reference evidence="3" key="1">
    <citation type="journal article" date="2012" name="Science">
        <title>The Paleozoic origin of enzymatic lignin decomposition reconstructed from 31 fungal genomes.</title>
        <authorList>
            <person name="Floudas D."/>
            <person name="Binder M."/>
            <person name="Riley R."/>
            <person name="Barry K."/>
            <person name="Blanchette R.A."/>
            <person name="Henrissat B."/>
            <person name="Martinez A.T."/>
            <person name="Otillar R."/>
            <person name="Spatafora J.W."/>
            <person name="Yadav J.S."/>
            <person name="Aerts A."/>
            <person name="Benoit I."/>
            <person name="Boyd A."/>
            <person name="Carlson A."/>
            <person name="Copeland A."/>
            <person name="Coutinho P.M."/>
            <person name="de Vries R.P."/>
            <person name="Ferreira P."/>
            <person name="Findley K."/>
            <person name="Foster B."/>
            <person name="Gaskell J."/>
            <person name="Glotzer D."/>
            <person name="Gorecki P."/>
            <person name="Heitman J."/>
            <person name="Hesse C."/>
            <person name="Hori C."/>
            <person name="Igarashi K."/>
            <person name="Jurgens J.A."/>
            <person name="Kallen N."/>
            <person name="Kersten P."/>
            <person name="Kohler A."/>
            <person name="Kuees U."/>
            <person name="Kumar T.K.A."/>
            <person name="Kuo A."/>
            <person name="LaButti K."/>
            <person name="Larrondo L.F."/>
            <person name="Lindquist E."/>
            <person name="Ling A."/>
            <person name="Lombard V."/>
            <person name="Lucas S."/>
            <person name="Lundell T."/>
            <person name="Martin R."/>
            <person name="McLaughlin D.J."/>
            <person name="Morgenstern I."/>
            <person name="Morin E."/>
            <person name="Murat C."/>
            <person name="Nagy L.G."/>
            <person name="Nolan M."/>
            <person name="Ohm R.A."/>
            <person name="Patyshakuliyeva A."/>
            <person name="Rokas A."/>
            <person name="Ruiz-Duenas F.J."/>
            <person name="Sabat G."/>
            <person name="Salamov A."/>
            <person name="Samejima M."/>
            <person name="Schmutz J."/>
            <person name="Slot J.C."/>
            <person name="St John F."/>
            <person name="Stenlid J."/>
            <person name="Sun H."/>
            <person name="Sun S."/>
            <person name="Syed K."/>
            <person name="Tsang A."/>
            <person name="Wiebenga A."/>
            <person name="Young D."/>
            <person name="Pisabarro A."/>
            <person name="Eastwood D.C."/>
            <person name="Martin F."/>
            <person name="Cullen D."/>
            <person name="Grigoriev I.V."/>
            <person name="Hibbett D.S."/>
        </authorList>
    </citation>
    <scope>NUCLEOTIDE SEQUENCE [LARGE SCALE GENOMIC DNA]</scope>
    <source>
        <strain evidence="3">RWD-64-598 SS2</strain>
    </source>
</reference>
<dbReference type="GO" id="GO:0005740">
    <property type="term" value="C:mitochondrial envelope"/>
    <property type="evidence" value="ECO:0007669"/>
    <property type="project" value="TreeGrafter"/>
</dbReference>
<comment type="caution">
    <text evidence="2">The sequence shown here is derived from an EMBL/GenBank/DDBJ whole genome shotgun (WGS) entry which is preliminary data.</text>
</comment>
<dbReference type="InterPro" id="IPR050754">
    <property type="entry name" value="FKBP4/5/8-like"/>
</dbReference>
<dbReference type="GeneID" id="19198226"/>